<proteinExistence type="predicted"/>
<feature type="region of interest" description="Disordered" evidence="1">
    <location>
        <begin position="251"/>
        <end position="277"/>
    </location>
</feature>
<dbReference type="InterPro" id="IPR035994">
    <property type="entry name" value="Nucleoside_phosphorylase_sf"/>
</dbReference>
<keyword evidence="4" id="KW-1185">Reference proteome</keyword>
<gene>
    <name evidence="3" type="ORF">JIG36_40515</name>
</gene>
<dbReference type="Pfam" id="PF01048">
    <property type="entry name" value="PNP_UDP_1"/>
    <property type="match status" value="1"/>
</dbReference>
<feature type="domain" description="Nucleoside phosphorylase" evidence="2">
    <location>
        <begin position="8"/>
        <end position="243"/>
    </location>
</feature>
<dbReference type="SUPFAM" id="SSF53167">
    <property type="entry name" value="Purine and uridine phosphorylases"/>
    <property type="match status" value="1"/>
</dbReference>
<evidence type="ECO:0000259" key="2">
    <source>
        <dbReference type="Pfam" id="PF01048"/>
    </source>
</evidence>
<dbReference type="EMBL" id="JAENHP010000021">
    <property type="protein sequence ID" value="MBM2621807.1"/>
    <property type="molecule type" value="Genomic_DNA"/>
</dbReference>
<evidence type="ECO:0000313" key="4">
    <source>
        <dbReference type="Proteomes" id="UP000632138"/>
    </source>
</evidence>
<dbReference type="Proteomes" id="UP000632138">
    <property type="component" value="Unassembled WGS sequence"/>
</dbReference>
<dbReference type="RefSeq" id="WP_203381807.1">
    <property type="nucleotide sequence ID" value="NZ_JAENHP010000021.1"/>
</dbReference>
<dbReference type="Gene3D" id="3.40.50.1580">
    <property type="entry name" value="Nucleoside phosphorylase domain"/>
    <property type="match status" value="1"/>
</dbReference>
<dbReference type="PANTHER" id="PTHR46832:SF1">
    <property type="entry name" value="5'-METHYLTHIOADENOSINE_S-ADENOSYLHOMOCYSTEINE NUCLEOSIDASE"/>
    <property type="match status" value="1"/>
</dbReference>
<evidence type="ECO:0000256" key="1">
    <source>
        <dbReference type="SAM" id="MobiDB-lite"/>
    </source>
</evidence>
<protein>
    <submittedName>
        <fullName evidence="3">Phosphorylase</fullName>
    </submittedName>
</protein>
<dbReference type="InterPro" id="IPR000845">
    <property type="entry name" value="Nucleoside_phosphorylase_d"/>
</dbReference>
<organism evidence="3 4">
    <name type="scientific">Paractinoplanes ovalisporus</name>
    <dbReference type="NCBI Taxonomy" id="2810368"/>
    <lineage>
        <taxon>Bacteria</taxon>
        <taxon>Bacillati</taxon>
        <taxon>Actinomycetota</taxon>
        <taxon>Actinomycetes</taxon>
        <taxon>Micromonosporales</taxon>
        <taxon>Micromonosporaceae</taxon>
        <taxon>Paractinoplanes</taxon>
    </lineage>
</organism>
<dbReference type="PANTHER" id="PTHR46832">
    <property type="entry name" value="5'-METHYLTHIOADENOSINE/S-ADENOSYLHOMOCYSTEINE NUCLEOSIDASE"/>
    <property type="match status" value="1"/>
</dbReference>
<sequence length="277" mass="29851">MQTNVRTAVVLTAIGVEYMAVRSFLTDLGTLVHPAGTVYEAGRFATDDVDWTVVLAETGTGNNIAAIETSRALDAFRPSIAMFVGVAGGVKDVDVGDVVAADYVYGYESSKVTETFQPRIKTFGCGYPLVQRARTVRRSDLWHKRLQSSERPKAYVGPIASGEQVIAGSNTQTHALLQTHCGDTLAVEMEGWGFLFAAHTNGDVPAIVVRGISDLTADKEPEQDRARQPIAAEHAAAFAFELLATIEAPEAQRIQPAEPWRPMSPPPPDLFGVVPGR</sequence>
<reference evidence="3 4" key="1">
    <citation type="submission" date="2021-01" db="EMBL/GenBank/DDBJ databases">
        <title>Actinoplanes sp. nov. LDG1-06 isolated from lichen.</title>
        <authorList>
            <person name="Saeng-In P."/>
            <person name="Phongsopitanun W."/>
            <person name="Kanchanasin P."/>
            <person name="Yuki M."/>
            <person name="Kudo T."/>
            <person name="Ohkuma M."/>
            <person name="Tanasupawat S."/>
        </authorList>
    </citation>
    <scope>NUCLEOTIDE SEQUENCE [LARGE SCALE GENOMIC DNA]</scope>
    <source>
        <strain evidence="3 4">LDG1-06</strain>
    </source>
</reference>
<evidence type="ECO:0000313" key="3">
    <source>
        <dbReference type="EMBL" id="MBM2621807.1"/>
    </source>
</evidence>
<comment type="caution">
    <text evidence="3">The sequence shown here is derived from an EMBL/GenBank/DDBJ whole genome shotgun (WGS) entry which is preliminary data.</text>
</comment>
<accession>A0ABS2APM1</accession>
<name>A0ABS2APM1_9ACTN</name>